<feature type="region of interest" description="Disordered" evidence="9">
    <location>
        <begin position="81"/>
        <end position="276"/>
    </location>
</feature>
<evidence type="ECO:0000313" key="12">
    <source>
        <dbReference type="EMBL" id="KPM39719.1"/>
    </source>
</evidence>
<accession>A0A0P7BFH6</accession>
<comment type="caution">
    <text evidence="12">The sequence shown here is derived from an EMBL/GenBank/DDBJ whole genome shotgun (WGS) entry which is preliminary data.</text>
</comment>
<feature type="region of interest" description="Disordered" evidence="9">
    <location>
        <begin position="1"/>
        <end position="25"/>
    </location>
</feature>
<evidence type="ECO:0000256" key="4">
    <source>
        <dbReference type="ARBA" id="ARBA00022692"/>
    </source>
</evidence>
<evidence type="ECO:0000256" key="5">
    <source>
        <dbReference type="ARBA" id="ARBA00022741"/>
    </source>
</evidence>
<feature type="transmembrane region" description="Helical" evidence="10">
    <location>
        <begin position="1502"/>
        <end position="1524"/>
    </location>
</feature>
<dbReference type="Pfam" id="PF01061">
    <property type="entry name" value="ABC2_membrane"/>
    <property type="match status" value="2"/>
</dbReference>
<comment type="similarity">
    <text evidence="2">Belongs to the ABC transporter superfamily. ABCG family. PDR (TC 3.A.1.205) subfamily.</text>
</comment>
<evidence type="ECO:0000256" key="1">
    <source>
        <dbReference type="ARBA" id="ARBA00004141"/>
    </source>
</evidence>
<dbReference type="Proteomes" id="UP000050424">
    <property type="component" value="Unassembled WGS sequence"/>
</dbReference>
<feature type="transmembrane region" description="Helical" evidence="10">
    <location>
        <begin position="1660"/>
        <end position="1680"/>
    </location>
</feature>
<evidence type="ECO:0000256" key="10">
    <source>
        <dbReference type="SAM" id="Phobius"/>
    </source>
</evidence>
<dbReference type="CDD" id="cd03232">
    <property type="entry name" value="ABCG_PDR_domain2"/>
    <property type="match status" value="1"/>
</dbReference>
<evidence type="ECO:0000256" key="7">
    <source>
        <dbReference type="ARBA" id="ARBA00022989"/>
    </source>
</evidence>
<feature type="transmembrane region" description="Helical" evidence="10">
    <location>
        <begin position="856"/>
        <end position="876"/>
    </location>
</feature>
<dbReference type="OrthoDB" id="245989at2759"/>
<dbReference type="Pfam" id="PF19055">
    <property type="entry name" value="ABC2_membrane_7"/>
    <property type="match status" value="1"/>
</dbReference>
<dbReference type="EMBL" id="LKCW01000099">
    <property type="protein sequence ID" value="KPM39719.1"/>
    <property type="molecule type" value="Genomic_DNA"/>
</dbReference>
<dbReference type="GO" id="GO:0005524">
    <property type="term" value="F:ATP binding"/>
    <property type="evidence" value="ECO:0007669"/>
    <property type="project" value="UniProtKB-KW"/>
</dbReference>
<feature type="transmembrane region" description="Helical" evidence="10">
    <location>
        <begin position="1536"/>
        <end position="1557"/>
    </location>
</feature>
<keyword evidence="6" id="KW-0067">ATP-binding</keyword>
<dbReference type="Pfam" id="PF14510">
    <property type="entry name" value="ABC_trans_N"/>
    <property type="match status" value="1"/>
</dbReference>
<keyword evidence="3" id="KW-0813">Transport</keyword>
<feature type="transmembrane region" description="Helical" evidence="10">
    <location>
        <begin position="823"/>
        <end position="844"/>
    </location>
</feature>
<feature type="transmembrane region" description="Helical" evidence="10">
    <location>
        <begin position="716"/>
        <end position="737"/>
    </location>
</feature>
<evidence type="ECO:0000256" key="9">
    <source>
        <dbReference type="SAM" id="MobiDB-lite"/>
    </source>
</evidence>
<feature type="compositionally biased region" description="Basic and acidic residues" evidence="9">
    <location>
        <begin position="159"/>
        <end position="172"/>
    </location>
</feature>
<dbReference type="PANTHER" id="PTHR19241">
    <property type="entry name" value="ATP-BINDING CASSETTE TRANSPORTER"/>
    <property type="match status" value="1"/>
</dbReference>
<feature type="domain" description="ABC transporter" evidence="11">
    <location>
        <begin position="1058"/>
        <end position="1300"/>
    </location>
</feature>
<comment type="subcellular location">
    <subcellularLocation>
        <location evidence="1">Membrane</location>
        <topology evidence="1">Multi-pass membrane protein</topology>
    </subcellularLocation>
</comment>
<feature type="compositionally biased region" description="Basic and acidic residues" evidence="9">
    <location>
        <begin position="1037"/>
        <end position="1047"/>
    </location>
</feature>
<dbReference type="InterPro" id="IPR010929">
    <property type="entry name" value="PDR_CDR_ABC"/>
</dbReference>
<evidence type="ECO:0000256" key="2">
    <source>
        <dbReference type="ARBA" id="ARBA00006012"/>
    </source>
</evidence>
<reference evidence="12 13" key="1">
    <citation type="submission" date="2015-09" db="EMBL/GenBank/DDBJ databases">
        <title>Draft genome of a European isolate of the apple canker pathogen Neonectria ditissima.</title>
        <authorList>
            <person name="Gomez-Cortecero A."/>
            <person name="Harrison R.J."/>
            <person name="Armitage A.D."/>
        </authorList>
    </citation>
    <scope>NUCLEOTIDE SEQUENCE [LARGE SCALE GENOMIC DNA]</scope>
    <source>
        <strain evidence="12 13">R09/05</strain>
    </source>
</reference>
<dbReference type="CDD" id="cd03233">
    <property type="entry name" value="ABCG_PDR_domain1"/>
    <property type="match status" value="1"/>
</dbReference>
<feature type="region of interest" description="Disordered" evidence="9">
    <location>
        <begin position="1014"/>
        <end position="1048"/>
    </location>
</feature>
<feature type="transmembrane region" description="Helical" evidence="10">
    <location>
        <begin position="961"/>
        <end position="981"/>
    </location>
</feature>
<dbReference type="SMART" id="SM00382">
    <property type="entry name" value="AAA"/>
    <property type="match status" value="2"/>
</dbReference>
<dbReference type="InterPro" id="IPR029481">
    <property type="entry name" value="ABC_trans_N"/>
</dbReference>
<dbReference type="STRING" id="78410.A0A0P7BFH6"/>
<dbReference type="GO" id="GO:0140359">
    <property type="term" value="F:ABC-type transporter activity"/>
    <property type="evidence" value="ECO:0007669"/>
    <property type="project" value="InterPro"/>
</dbReference>
<dbReference type="InterPro" id="IPR043926">
    <property type="entry name" value="ABCG_dom"/>
</dbReference>
<proteinExistence type="inferred from homology"/>
<feature type="compositionally biased region" description="Polar residues" evidence="9">
    <location>
        <begin position="109"/>
        <end position="130"/>
    </location>
</feature>
<evidence type="ECO:0000259" key="11">
    <source>
        <dbReference type="PROSITE" id="PS50893"/>
    </source>
</evidence>
<dbReference type="GO" id="GO:0016020">
    <property type="term" value="C:membrane"/>
    <property type="evidence" value="ECO:0007669"/>
    <property type="project" value="UniProtKB-SubCell"/>
</dbReference>
<feature type="compositionally biased region" description="Basic and acidic residues" evidence="9">
    <location>
        <begin position="262"/>
        <end position="276"/>
    </location>
</feature>
<feature type="transmembrane region" description="Helical" evidence="10">
    <location>
        <begin position="749"/>
        <end position="770"/>
    </location>
</feature>
<dbReference type="PROSITE" id="PS00211">
    <property type="entry name" value="ABC_TRANSPORTER_1"/>
    <property type="match status" value="1"/>
</dbReference>
<feature type="transmembrane region" description="Helical" evidence="10">
    <location>
        <begin position="1464"/>
        <end position="1490"/>
    </location>
</feature>
<feature type="compositionally biased region" description="Basic and acidic residues" evidence="9">
    <location>
        <begin position="1018"/>
        <end position="1027"/>
    </location>
</feature>
<dbReference type="InterPro" id="IPR003439">
    <property type="entry name" value="ABC_transporter-like_ATP-bd"/>
</dbReference>
<feature type="domain" description="ABC transporter" evidence="11">
    <location>
        <begin position="354"/>
        <end position="612"/>
    </location>
</feature>
<dbReference type="InterPro" id="IPR013525">
    <property type="entry name" value="ABC2_TM"/>
</dbReference>
<dbReference type="FunFam" id="3.40.50.300:FF:000054">
    <property type="entry name" value="ABC multidrug transporter atrF"/>
    <property type="match status" value="1"/>
</dbReference>
<sequence length="1698" mass="188269">MDDGKVTPRDEDIPGGYPVTPSVNSVSEYSVADAREQDGSDGIVAETDYSELTEVPASIVLAFAPNSQYASNASLNSGHVHDTAASRHSHYSTNTMPIGGDPVHHGKDTTQPTAAFVPSYQSSSNVPINQDRTHGGVQHTRQQSAVSDHSHSSSNTIPARRDQFQDGQDTRQRTFVGRHSHSSSSTIPARDQVQEQDTHHVAALAHNSRSSSDTIPPGSRDLSQEKRQEMGAATDDASTTSSDSPSSTQHAPLRIPTNDQRPNLERKKTTRTEDDLFRVLSRRRTGASEPEIEEEQQEIERLMSRIFGQARQQQSEGEKTRHTGVVFRDLTVRGVGLGASLQPTVGDFFLGLPRTIANLLTKGPKAALGNPPVRDLISHLDGCVRPGEILLVLGRPGSGCSTFLKAFCNQRAGFEAVEGKVTYGGTDAETIAKDFRGEVIYNPEDDLHYATLSVKRTLKFALQTRTPGKESRLEGETRSDYVSEFLRVVTKLFWIEHTLGTKVGNEFIRGVSGGERKRVSIAEAMITRASVQGWDNSSKGLDASTAVEYVKSIRAMTNMANTSTAVSLYQAGETLYDLVDKVLVIDAGKCLYYGPAETAKQYFVDLGFECPDRWTTADFLVSVTDDHERSVRPGWEDRIPRTAADFDAAYRRSAAYQRNLEDMDAFEAQLGAQAEERRQNESDRTRKKNYEISFFKQVVACTQRQFLVMTGDRASLFGKWGGLVFQGLIVGSLFFNLPDTASGAFPRGGTLFFLLLFNALLALAEMTSAFESKPILAKHKAFSFYRPSAFAIAQTVVDVPLVLIQVSLFNLIIYFMANLARTASQFFIATLILWLVTMVTYAFFRAISAWCNTLDSATRVTGVAIQILIVYTGYLIPPDSMHPWFSWLRWINWIQYGFECLMANEFSGLTLECVAPYLVPQGPNASRQYQGCALAGASPSSTSVSGAAYIEASFTYTRAHLWRNFGFLWAFFIAFVFLTALGMEMMKPNVGGGAITVFKRGQVPKTLAESIATGGRTGEAKVDEESGRIPPVIGDEGTSKETSDSDNAKQVAKNETIFTFRDVNYTIPYENGQRKLLQDIHGYVRPGKLTALMGASGAGKTTLLNALAQRLKTGTITGDFLVDGRPLPKSFQRATGFAEQMDIHEPTATVREALQFSAMLRQPREVPVKEKMDYCETIIDLLEMRPIAGAIIGQVGEGLNQEQRKRLTIGVELASKPELLMFLDEPTSGLDSGAAFNIVRFLRKLADAGQAVLCTIHQPSAILFEHFDELLLLKSGGRVVYHGPLGHDSRELIDYFESNGGAKCASTANPAEYMLDTIGAGDPDYNGQDWGDVWAQSSHHEARTREMEELISQRRNLEPSRALTDDREYATPLTTQTLAVLKRSFTAYWRTPNYVFGKMMLHVMTGLFNCFTFYKLGSSSIDFQNRLFSIFMTLTISPPLIQQLQPVFLKSRQVFQWREDGAKIYSWAAWTTAAVVAEIPYAIVCGGVYFNCWWWGVFGWNTSGFTSGFAFLLVLLFELYYVGFGQAIAALAPNELLASLLVPVFFLFVVSFCGVVVPPAGLPTFWRKWMYWLSPFHYLLEALLGAAIHDQPVKCKSSEFARFSPPPNQSCEDYAASYIEQAGGYVQTGAQGVCEFCQFKTGDEFGRGFSVSYSNHWRDFGIFCGFIVFNYVVVYFATWLRFRGKNPVKVLQRKRMKA</sequence>
<dbReference type="InterPro" id="IPR003593">
    <property type="entry name" value="AAA+_ATPase"/>
</dbReference>
<name>A0A0P7BFH6_9HYPO</name>
<dbReference type="InterPro" id="IPR034001">
    <property type="entry name" value="ABCG_PDR_1"/>
</dbReference>
<dbReference type="SUPFAM" id="SSF52540">
    <property type="entry name" value="P-loop containing nucleoside triphosphate hydrolases"/>
    <property type="match status" value="2"/>
</dbReference>
<evidence type="ECO:0000256" key="8">
    <source>
        <dbReference type="ARBA" id="ARBA00023136"/>
    </source>
</evidence>
<dbReference type="PROSITE" id="PS50893">
    <property type="entry name" value="ABC_TRANSPORTER_2"/>
    <property type="match status" value="2"/>
</dbReference>
<protein>
    <submittedName>
        <fullName evidence="12">Brefeldin A resistance protein</fullName>
    </submittedName>
</protein>
<evidence type="ECO:0000256" key="3">
    <source>
        <dbReference type="ARBA" id="ARBA00022448"/>
    </source>
</evidence>
<keyword evidence="5" id="KW-0547">Nucleotide-binding</keyword>
<keyword evidence="7 10" id="KW-1133">Transmembrane helix</keyword>
<evidence type="ECO:0000313" key="13">
    <source>
        <dbReference type="Proteomes" id="UP000050424"/>
    </source>
</evidence>
<dbReference type="InterPro" id="IPR027417">
    <property type="entry name" value="P-loop_NTPase"/>
</dbReference>
<keyword evidence="8 10" id="KW-0472">Membrane</keyword>
<organism evidence="12 13">
    <name type="scientific">Neonectria ditissima</name>
    <dbReference type="NCBI Taxonomy" id="78410"/>
    <lineage>
        <taxon>Eukaryota</taxon>
        <taxon>Fungi</taxon>
        <taxon>Dikarya</taxon>
        <taxon>Ascomycota</taxon>
        <taxon>Pezizomycotina</taxon>
        <taxon>Sordariomycetes</taxon>
        <taxon>Hypocreomycetidae</taxon>
        <taxon>Hypocreales</taxon>
        <taxon>Nectriaceae</taxon>
        <taxon>Neonectria</taxon>
    </lineage>
</organism>
<feature type="transmembrane region" description="Helical" evidence="10">
    <location>
        <begin position="791"/>
        <end position="817"/>
    </location>
</feature>
<dbReference type="Pfam" id="PF06422">
    <property type="entry name" value="PDR_CDR"/>
    <property type="match status" value="2"/>
</dbReference>
<feature type="compositionally biased region" description="Low complexity" evidence="9">
    <location>
        <begin position="232"/>
        <end position="248"/>
    </location>
</feature>
<dbReference type="InterPro" id="IPR034003">
    <property type="entry name" value="ABCG_PDR_2"/>
</dbReference>
<keyword evidence="4 10" id="KW-0812">Transmembrane</keyword>
<evidence type="ECO:0000256" key="6">
    <source>
        <dbReference type="ARBA" id="ARBA00022840"/>
    </source>
</evidence>
<dbReference type="FunFam" id="3.40.50.300:FF:002416">
    <property type="entry name" value="ABC multidrug transporter (Eurofung)"/>
    <property type="match status" value="1"/>
</dbReference>
<gene>
    <name evidence="12" type="ORF">AK830_g6824</name>
</gene>
<dbReference type="InterPro" id="IPR017871">
    <property type="entry name" value="ABC_transporter-like_CS"/>
</dbReference>
<feature type="transmembrane region" description="Helical" evidence="10">
    <location>
        <begin position="1569"/>
        <end position="1588"/>
    </location>
</feature>
<keyword evidence="13" id="KW-1185">Reference proteome</keyword>
<dbReference type="GO" id="GO:0016887">
    <property type="term" value="F:ATP hydrolysis activity"/>
    <property type="evidence" value="ECO:0007669"/>
    <property type="project" value="InterPro"/>
</dbReference>
<dbReference type="Gene3D" id="3.40.50.300">
    <property type="entry name" value="P-loop containing nucleotide triphosphate hydrolases"/>
    <property type="match status" value="2"/>
</dbReference>
<feature type="compositionally biased region" description="Basic and acidic residues" evidence="9">
    <location>
        <begin position="1"/>
        <end position="12"/>
    </location>
</feature>
<dbReference type="Pfam" id="PF00005">
    <property type="entry name" value="ABC_tran"/>
    <property type="match status" value="2"/>
</dbReference>